<comment type="caution">
    <text evidence="2">The sequence shown here is derived from an EMBL/GenBank/DDBJ whole genome shotgun (WGS) entry which is preliminary data.</text>
</comment>
<evidence type="ECO:0000256" key="1">
    <source>
        <dbReference type="SAM" id="MobiDB-lite"/>
    </source>
</evidence>
<reference evidence="3" key="1">
    <citation type="submission" date="2020-12" db="EMBL/GenBank/DDBJ databases">
        <title>Hymenobacter sp.</title>
        <authorList>
            <person name="Kim M.K."/>
        </authorList>
    </citation>
    <scope>NUCLEOTIDE SEQUENCE [LARGE SCALE GENOMIC DNA]</scope>
    <source>
        <strain evidence="3">BT553</strain>
    </source>
</reference>
<dbReference type="RefSeq" id="WP_199041726.1">
    <property type="nucleotide sequence ID" value="NZ_JAELXS010000021.1"/>
</dbReference>
<name>A0ABS0XVC1_9SPHN</name>
<gene>
    <name evidence="2" type="ORF">JAO74_18260</name>
</gene>
<evidence type="ECO:0000313" key="2">
    <source>
        <dbReference type="EMBL" id="MBJ6123720.1"/>
    </source>
</evidence>
<accession>A0ABS0XVC1</accession>
<organism evidence="2 3">
    <name type="scientific">Sphingomonas mollis</name>
    <dbReference type="NCBI Taxonomy" id="2795726"/>
    <lineage>
        <taxon>Bacteria</taxon>
        <taxon>Pseudomonadati</taxon>
        <taxon>Pseudomonadota</taxon>
        <taxon>Alphaproteobacteria</taxon>
        <taxon>Sphingomonadales</taxon>
        <taxon>Sphingomonadaceae</taxon>
        <taxon>Sphingomonas</taxon>
    </lineage>
</organism>
<evidence type="ECO:0000313" key="3">
    <source>
        <dbReference type="Proteomes" id="UP000640426"/>
    </source>
</evidence>
<proteinExistence type="predicted"/>
<feature type="compositionally biased region" description="Low complexity" evidence="1">
    <location>
        <begin position="28"/>
        <end position="46"/>
    </location>
</feature>
<keyword evidence="3" id="KW-1185">Reference proteome</keyword>
<dbReference type="EMBL" id="JAELXS010000021">
    <property type="protein sequence ID" value="MBJ6123720.1"/>
    <property type="molecule type" value="Genomic_DNA"/>
</dbReference>
<feature type="region of interest" description="Disordered" evidence="1">
    <location>
        <begin position="20"/>
        <end position="48"/>
    </location>
</feature>
<dbReference type="Proteomes" id="UP000640426">
    <property type="component" value="Unassembled WGS sequence"/>
</dbReference>
<sequence>MIANSTVGFCALPVGPLLSARPKERVSQPETQTPASPSSSPSSDASIAVQPGSLLSSSAVAELLKSTDAAPASRSAAVKPWTISHADMLDAIKRSKAYASGDDSGAGTLGKTYTSKDVAFIHATTGYNVIAMRGLTAVVDDNGFSASADGTDPANQIASAIEGARSHGALKGEITPDYAKSMISYYAGFMKDFPADWQDKALRFLGGTEKSQSELVTDRTTAAV</sequence>
<protein>
    <submittedName>
        <fullName evidence="2">Uncharacterized protein</fullName>
    </submittedName>
</protein>